<comment type="caution">
    <text evidence="3">The sequence shown here is derived from an EMBL/GenBank/DDBJ whole genome shotgun (WGS) entry which is preliminary data.</text>
</comment>
<dbReference type="PROSITE" id="PS50830">
    <property type="entry name" value="TNASE_3"/>
    <property type="match status" value="1"/>
</dbReference>
<dbReference type="Gene3D" id="2.40.50.90">
    <property type="match status" value="1"/>
</dbReference>
<dbReference type="Pfam" id="PF00565">
    <property type="entry name" value="SNase"/>
    <property type="match status" value="1"/>
</dbReference>
<name>A0AAW6U9K0_9MOLU</name>
<evidence type="ECO:0000259" key="2">
    <source>
        <dbReference type="PROSITE" id="PS51841"/>
    </source>
</evidence>
<dbReference type="Pfam" id="PF00932">
    <property type="entry name" value="LTD"/>
    <property type="match status" value="1"/>
</dbReference>
<dbReference type="PROSITE" id="PS51841">
    <property type="entry name" value="LTD"/>
    <property type="match status" value="1"/>
</dbReference>
<dbReference type="AlphaFoldDB" id="A0AAW6U9K0"/>
<keyword evidence="4" id="KW-1185">Reference proteome</keyword>
<gene>
    <name evidence="3" type="ORF">QJ521_01335</name>
</gene>
<dbReference type="CDD" id="cd06577">
    <property type="entry name" value="PASTA_pknB"/>
    <property type="match status" value="1"/>
</dbReference>
<sequence length="489" mass="54705">MLKRIYSILSILIIGLTLVACNGNTNKEVQLPVLNGLTKTQIIAELDSLGANYEFTEEINFNIPEDSFIRYGNGLSAGMLVNLSETDLLIYISIHKILLPDLSGRTEIQAAVALTNLNLQYNVTYRDSTEHNEGTVIEYGGTFEVGQELQAGSIVSIVIARYPSAYRSPIYISKYASGTGFNRAIEIYNSLDKEVSLEGYKLSFYLDGAEEESNAFVIPEGTKLGANDTLLIVHPDASNEMKQKADILSDELTFVGKDYIKLLDHKGSFIDEFGFYKVYVMFFANRIMVRNQNIVESNLEFVNSEWDTYHRDYFEILDSHPTPFPQSFTFLQEDLELPGGFDTPRGMSLVVLDGAGVVDGDTAYFSPGFMGDERVRFGGINAREISAPDPKDRALAEQAKNYLDSLLSNASAIYVQHDPYLGPVEHYGRSLGLVWADGVLTNYQMMLMGHSENNYADPNEHFIYNGVTLNEWFRRAEASARAQRIGIWA</sequence>
<accession>A0AAW6U9K0</accession>
<dbReference type="InterPro" id="IPR001322">
    <property type="entry name" value="Lamin_tail_dom"/>
</dbReference>
<dbReference type="InterPro" id="IPR016071">
    <property type="entry name" value="Staphylococal_nuclease_OB-fold"/>
</dbReference>
<protein>
    <submittedName>
        <fullName evidence="3">Lamin tail domain-containing protein</fullName>
    </submittedName>
</protein>
<dbReference type="InterPro" id="IPR005543">
    <property type="entry name" value="PASTA_dom"/>
</dbReference>
<dbReference type="EMBL" id="JASCXW010000002">
    <property type="protein sequence ID" value="MDI6452191.1"/>
    <property type="molecule type" value="Genomic_DNA"/>
</dbReference>
<dbReference type="RefSeq" id="WP_282838606.1">
    <property type="nucleotide sequence ID" value="NZ_JASCXW010000002.1"/>
</dbReference>
<evidence type="ECO:0000259" key="1">
    <source>
        <dbReference type="PROSITE" id="PS50830"/>
    </source>
</evidence>
<feature type="domain" description="TNase-like" evidence="1">
    <location>
        <begin position="357"/>
        <end position="489"/>
    </location>
</feature>
<dbReference type="SUPFAM" id="SSF50199">
    <property type="entry name" value="Staphylococcal nuclease"/>
    <property type="match status" value="1"/>
</dbReference>
<feature type="domain" description="LTD" evidence="2">
    <location>
        <begin position="155"/>
        <end position="359"/>
    </location>
</feature>
<proteinExistence type="predicted"/>
<evidence type="ECO:0000313" key="3">
    <source>
        <dbReference type="EMBL" id="MDI6452191.1"/>
    </source>
</evidence>
<dbReference type="Gene3D" id="2.60.40.1260">
    <property type="entry name" value="Lamin Tail domain"/>
    <property type="match status" value="1"/>
</dbReference>
<dbReference type="InterPro" id="IPR036415">
    <property type="entry name" value="Lamin_tail_dom_sf"/>
</dbReference>
<dbReference type="PROSITE" id="PS51257">
    <property type="entry name" value="PROKAR_LIPOPROTEIN"/>
    <property type="match status" value="1"/>
</dbReference>
<dbReference type="SUPFAM" id="SSF74853">
    <property type="entry name" value="Lamin A/C globular tail domain"/>
    <property type="match status" value="1"/>
</dbReference>
<dbReference type="Proteomes" id="UP001431532">
    <property type="component" value="Unassembled WGS sequence"/>
</dbReference>
<reference evidence="3" key="1">
    <citation type="submission" date="2023-05" db="EMBL/GenBank/DDBJ databases">
        <title>Mariniplasma microaerophilum sp. nov., a novel anaerobic mollicute isolated from terrestrial mud volcano, Taman Peninsula, Russia.</title>
        <authorList>
            <person name="Khomyakova M.A."/>
            <person name="Merkel A.Y."/>
            <person name="Slobodkin A.I."/>
        </authorList>
    </citation>
    <scope>NUCLEOTIDE SEQUENCE</scope>
    <source>
        <strain evidence="3">M4Ah</strain>
    </source>
</reference>
<organism evidence="3 4">
    <name type="scientific">Peloplasma aerotolerans</name>
    <dbReference type="NCBI Taxonomy" id="3044389"/>
    <lineage>
        <taxon>Bacteria</taxon>
        <taxon>Bacillati</taxon>
        <taxon>Mycoplasmatota</taxon>
        <taxon>Mollicutes</taxon>
        <taxon>Acholeplasmatales</taxon>
        <taxon>Acholeplasmataceae</taxon>
        <taxon>Peloplasma</taxon>
    </lineage>
</organism>
<evidence type="ECO:0000313" key="4">
    <source>
        <dbReference type="Proteomes" id="UP001431532"/>
    </source>
</evidence>
<dbReference type="InterPro" id="IPR035437">
    <property type="entry name" value="SNase_OB-fold_sf"/>
</dbReference>
<dbReference type="Gene3D" id="3.30.10.20">
    <property type="match status" value="1"/>
</dbReference>